<dbReference type="OrthoDB" id="4570782at2759"/>
<proteinExistence type="predicted"/>
<dbReference type="InterPro" id="IPR001138">
    <property type="entry name" value="Zn2Cys6_DnaBD"/>
</dbReference>
<sequence length="171" mass="19377">MEQYYDQNLFIVSSTTLRRTSVGDALFPDITHQRHNENDGSTVRRGPEEIPQSPIRVQFRLWTPREGQLPQQFDGTLAVLSPPPITGSRVADWIVETGKLQSRRNPTKGGRVALACDTCNTSHRKCSGKPDCKQCRVRKIPCTYKKLRKLEGRKRKEKGTSDCAPVLEDKI</sequence>
<dbReference type="GO" id="GO:0000981">
    <property type="term" value="F:DNA-binding transcription factor activity, RNA polymerase II-specific"/>
    <property type="evidence" value="ECO:0007669"/>
    <property type="project" value="InterPro"/>
</dbReference>
<dbReference type="InterPro" id="IPR036864">
    <property type="entry name" value="Zn2-C6_fun-type_DNA-bd_sf"/>
</dbReference>
<evidence type="ECO:0000259" key="1">
    <source>
        <dbReference type="SMART" id="SM00066"/>
    </source>
</evidence>
<feature type="domain" description="Zn(2)-C6 fungal-type" evidence="1">
    <location>
        <begin position="110"/>
        <end position="153"/>
    </location>
</feature>
<name>A0A433CZ03_9FUNG</name>
<dbReference type="SUPFAM" id="SSF57701">
    <property type="entry name" value="Zn2/Cys6 DNA-binding domain"/>
    <property type="match status" value="1"/>
</dbReference>
<dbReference type="AlphaFoldDB" id="A0A433CZ03"/>
<dbReference type="CDD" id="cd00067">
    <property type="entry name" value="GAL4"/>
    <property type="match status" value="1"/>
</dbReference>
<accession>A0A433CZ03</accession>
<dbReference type="Proteomes" id="UP000268093">
    <property type="component" value="Unassembled WGS sequence"/>
</dbReference>
<dbReference type="EMBL" id="RBNI01010307">
    <property type="protein sequence ID" value="RUP43791.1"/>
    <property type="molecule type" value="Genomic_DNA"/>
</dbReference>
<evidence type="ECO:0000313" key="2">
    <source>
        <dbReference type="EMBL" id="RUP43791.1"/>
    </source>
</evidence>
<dbReference type="SMART" id="SM00066">
    <property type="entry name" value="GAL4"/>
    <property type="match status" value="1"/>
</dbReference>
<reference evidence="2 3" key="1">
    <citation type="journal article" date="2018" name="New Phytol.">
        <title>Phylogenomics of Endogonaceae and evolution of mycorrhizas within Mucoromycota.</title>
        <authorList>
            <person name="Chang Y."/>
            <person name="Desiro A."/>
            <person name="Na H."/>
            <person name="Sandor L."/>
            <person name="Lipzen A."/>
            <person name="Clum A."/>
            <person name="Barry K."/>
            <person name="Grigoriev I.V."/>
            <person name="Martin F.M."/>
            <person name="Stajich J.E."/>
            <person name="Smith M.E."/>
            <person name="Bonito G."/>
            <person name="Spatafora J.W."/>
        </authorList>
    </citation>
    <scope>NUCLEOTIDE SEQUENCE [LARGE SCALE GENOMIC DNA]</scope>
    <source>
        <strain evidence="2 3">GMNB39</strain>
    </source>
</reference>
<organism evidence="2 3">
    <name type="scientific">Jimgerdemannia flammicorona</name>
    <dbReference type="NCBI Taxonomy" id="994334"/>
    <lineage>
        <taxon>Eukaryota</taxon>
        <taxon>Fungi</taxon>
        <taxon>Fungi incertae sedis</taxon>
        <taxon>Mucoromycota</taxon>
        <taxon>Mucoromycotina</taxon>
        <taxon>Endogonomycetes</taxon>
        <taxon>Endogonales</taxon>
        <taxon>Endogonaceae</taxon>
        <taxon>Jimgerdemannia</taxon>
    </lineage>
</organism>
<protein>
    <recommendedName>
        <fullName evidence="1">Zn(2)-C6 fungal-type domain-containing protein</fullName>
    </recommendedName>
</protein>
<dbReference type="Pfam" id="PF00172">
    <property type="entry name" value="Zn_clus"/>
    <property type="match status" value="1"/>
</dbReference>
<evidence type="ECO:0000313" key="3">
    <source>
        <dbReference type="Proteomes" id="UP000268093"/>
    </source>
</evidence>
<dbReference type="GO" id="GO:0008270">
    <property type="term" value="F:zinc ion binding"/>
    <property type="evidence" value="ECO:0007669"/>
    <property type="project" value="InterPro"/>
</dbReference>
<gene>
    <name evidence="2" type="ORF">BC936DRAFT_136726</name>
</gene>
<dbReference type="Gene3D" id="4.10.240.10">
    <property type="entry name" value="Zn(2)-C6 fungal-type DNA-binding domain"/>
    <property type="match status" value="1"/>
</dbReference>
<keyword evidence="3" id="KW-1185">Reference proteome</keyword>
<comment type="caution">
    <text evidence="2">The sequence shown here is derived from an EMBL/GenBank/DDBJ whole genome shotgun (WGS) entry which is preliminary data.</text>
</comment>